<proteinExistence type="predicted"/>
<evidence type="ECO:0000313" key="2">
    <source>
        <dbReference type="Proteomes" id="UP001153954"/>
    </source>
</evidence>
<dbReference type="SUPFAM" id="SSF47823">
    <property type="entry name" value="lambda integrase-like, N-terminal domain"/>
    <property type="match status" value="1"/>
</dbReference>
<gene>
    <name evidence="1" type="ORF">EEDITHA_LOCUS22740</name>
</gene>
<name>A0AAU9VC49_EUPED</name>
<organism evidence="1 2">
    <name type="scientific">Euphydryas editha</name>
    <name type="common">Edith's checkerspot</name>
    <dbReference type="NCBI Taxonomy" id="104508"/>
    <lineage>
        <taxon>Eukaryota</taxon>
        <taxon>Metazoa</taxon>
        <taxon>Ecdysozoa</taxon>
        <taxon>Arthropoda</taxon>
        <taxon>Hexapoda</taxon>
        <taxon>Insecta</taxon>
        <taxon>Pterygota</taxon>
        <taxon>Neoptera</taxon>
        <taxon>Endopterygota</taxon>
        <taxon>Lepidoptera</taxon>
        <taxon>Glossata</taxon>
        <taxon>Ditrysia</taxon>
        <taxon>Papilionoidea</taxon>
        <taxon>Nymphalidae</taxon>
        <taxon>Nymphalinae</taxon>
        <taxon>Euphydryas</taxon>
    </lineage>
</organism>
<sequence length="100" mass="11600">MPLSDKLKPDFMWWLSHIGTSQASILPTPYPGCRALVREAFSRRGVSEATKNIMLASLSENTMKQYNTYLKYWFDYCLNLNINYLEASVPHVLCFFDKIV</sequence>
<dbReference type="Proteomes" id="UP001153954">
    <property type="component" value="Unassembled WGS sequence"/>
</dbReference>
<dbReference type="AlphaFoldDB" id="A0AAU9VC49"/>
<protein>
    <recommendedName>
        <fullName evidence="3">Integrase SAM-like N-terminal domain-containing protein</fullName>
    </recommendedName>
</protein>
<accession>A0AAU9VC49</accession>
<evidence type="ECO:0008006" key="3">
    <source>
        <dbReference type="Google" id="ProtNLM"/>
    </source>
</evidence>
<evidence type="ECO:0000313" key="1">
    <source>
        <dbReference type="EMBL" id="CAH2108838.1"/>
    </source>
</evidence>
<reference evidence="1" key="1">
    <citation type="submission" date="2022-03" db="EMBL/GenBank/DDBJ databases">
        <authorList>
            <person name="Tunstrom K."/>
        </authorList>
    </citation>
    <scope>NUCLEOTIDE SEQUENCE</scope>
</reference>
<dbReference type="EMBL" id="CAKOGL010000043">
    <property type="protein sequence ID" value="CAH2108838.1"/>
    <property type="molecule type" value="Genomic_DNA"/>
</dbReference>
<comment type="caution">
    <text evidence="1">The sequence shown here is derived from an EMBL/GenBank/DDBJ whole genome shotgun (WGS) entry which is preliminary data.</text>
</comment>
<keyword evidence="2" id="KW-1185">Reference proteome</keyword>